<keyword evidence="1" id="KW-0732">Signal</keyword>
<dbReference type="Gene3D" id="3.40.390.10">
    <property type="entry name" value="Collagenase (Catalytic Domain)"/>
    <property type="match status" value="1"/>
</dbReference>
<evidence type="ECO:0000313" key="2">
    <source>
        <dbReference type="EMBL" id="TDL21667.1"/>
    </source>
</evidence>
<dbReference type="VEuPathDB" id="FungiDB:BD410DRAFT_804048"/>
<dbReference type="SUPFAM" id="SSF55486">
    <property type="entry name" value="Metalloproteases ('zincins'), catalytic domain"/>
    <property type="match status" value="1"/>
</dbReference>
<feature type="signal peptide" evidence="1">
    <location>
        <begin position="1"/>
        <end position="24"/>
    </location>
</feature>
<evidence type="ECO:0000313" key="3">
    <source>
        <dbReference type="Proteomes" id="UP000294933"/>
    </source>
</evidence>
<sequence>MHSKITLSYVLCLICVIHTPQNLAHPLSRRQGTLTLQVLNNSVDTKLGCTAGEIATLQSALADAKSIVATAAQTLSGVALGGTSPEAVTTFLGISGAELADGITLRFTDVGNFFGGALTQITDLVAGNSATTLRFYCPAASTSAQDGNPCKIAFDAATENLSDGSINKIALCNGFFAGIILIHEAQHSTPLLGGSDSDILEDTATSVADCAALPASEKSGNAENWALTAFLAKVDPSRFA</sequence>
<dbReference type="InterPro" id="IPR024079">
    <property type="entry name" value="MetalloPept_cat_dom_sf"/>
</dbReference>
<feature type="chain" id="PRO_5021363585" description="Lysine-specific metallo-endopeptidase domain-containing protein" evidence="1">
    <location>
        <begin position="25"/>
        <end position="240"/>
    </location>
</feature>
<gene>
    <name evidence="2" type="ORF">BD410DRAFT_804048</name>
</gene>
<reference evidence="2 3" key="1">
    <citation type="submission" date="2018-06" db="EMBL/GenBank/DDBJ databases">
        <title>A transcriptomic atlas of mushroom development highlights an independent origin of complex multicellularity.</title>
        <authorList>
            <consortium name="DOE Joint Genome Institute"/>
            <person name="Krizsan K."/>
            <person name="Almasi E."/>
            <person name="Merenyi Z."/>
            <person name="Sahu N."/>
            <person name="Viragh M."/>
            <person name="Koszo T."/>
            <person name="Mondo S."/>
            <person name="Kiss B."/>
            <person name="Balint B."/>
            <person name="Kues U."/>
            <person name="Barry K."/>
            <person name="Hegedus J.C."/>
            <person name="Henrissat B."/>
            <person name="Johnson J."/>
            <person name="Lipzen A."/>
            <person name="Ohm R."/>
            <person name="Nagy I."/>
            <person name="Pangilinan J."/>
            <person name="Yan J."/>
            <person name="Xiong Y."/>
            <person name="Grigoriev I.V."/>
            <person name="Hibbett D.S."/>
            <person name="Nagy L.G."/>
        </authorList>
    </citation>
    <scope>NUCLEOTIDE SEQUENCE [LARGE SCALE GENOMIC DNA]</scope>
    <source>
        <strain evidence="2 3">SZMC22713</strain>
    </source>
</reference>
<evidence type="ECO:0000256" key="1">
    <source>
        <dbReference type="SAM" id="SignalP"/>
    </source>
</evidence>
<proteinExistence type="predicted"/>
<protein>
    <recommendedName>
        <fullName evidence="4">Lysine-specific metallo-endopeptidase domain-containing protein</fullName>
    </recommendedName>
</protein>
<name>A0A4Y7Q1Z3_9AGAM</name>
<evidence type="ECO:0008006" key="4">
    <source>
        <dbReference type="Google" id="ProtNLM"/>
    </source>
</evidence>
<keyword evidence="3" id="KW-1185">Reference proteome</keyword>
<dbReference type="AlphaFoldDB" id="A0A4Y7Q1Z3"/>
<dbReference type="Proteomes" id="UP000294933">
    <property type="component" value="Unassembled WGS sequence"/>
</dbReference>
<accession>A0A4Y7Q1Z3</accession>
<dbReference type="GO" id="GO:0008237">
    <property type="term" value="F:metallopeptidase activity"/>
    <property type="evidence" value="ECO:0007669"/>
    <property type="project" value="InterPro"/>
</dbReference>
<organism evidence="2 3">
    <name type="scientific">Rickenella mellea</name>
    <dbReference type="NCBI Taxonomy" id="50990"/>
    <lineage>
        <taxon>Eukaryota</taxon>
        <taxon>Fungi</taxon>
        <taxon>Dikarya</taxon>
        <taxon>Basidiomycota</taxon>
        <taxon>Agaricomycotina</taxon>
        <taxon>Agaricomycetes</taxon>
        <taxon>Hymenochaetales</taxon>
        <taxon>Rickenellaceae</taxon>
        <taxon>Rickenella</taxon>
    </lineage>
</organism>
<dbReference type="EMBL" id="ML170179">
    <property type="protein sequence ID" value="TDL21667.1"/>
    <property type="molecule type" value="Genomic_DNA"/>
</dbReference>